<gene>
    <name evidence="7" type="ORF">H2O73_10590</name>
</gene>
<evidence type="ECO:0000256" key="3">
    <source>
        <dbReference type="ARBA" id="ARBA00022764"/>
    </source>
</evidence>
<evidence type="ECO:0000256" key="1">
    <source>
        <dbReference type="ARBA" id="ARBA00004418"/>
    </source>
</evidence>
<dbReference type="RefSeq" id="WP_182108814.1">
    <property type="nucleotide sequence ID" value="NZ_JACFYF010000005.1"/>
</dbReference>
<keyword evidence="3" id="KW-0574">Periplasm</keyword>
<dbReference type="AlphaFoldDB" id="A0A7W2FRD7"/>
<dbReference type="PANTHER" id="PTHR39210:SF1">
    <property type="entry name" value="HEPARIN-SULFATE LYASE"/>
    <property type="match status" value="1"/>
</dbReference>
<feature type="domain" description="Heparin-sulfate lyase N-terminal" evidence="6">
    <location>
        <begin position="154"/>
        <end position="290"/>
    </location>
</feature>
<dbReference type="InterPro" id="IPR012480">
    <property type="entry name" value="Hepar_II_III_C"/>
</dbReference>
<organism evidence="7 8">
    <name type="scientific">Vibrio marinisediminis</name>
    <dbReference type="NCBI Taxonomy" id="2758441"/>
    <lineage>
        <taxon>Bacteria</taxon>
        <taxon>Pseudomonadati</taxon>
        <taxon>Pseudomonadota</taxon>
        <taxon>Gammaproteobacteria</taxon>
        <taxon>Vibrionales</taxon>
        <taxon>Vibrionaceae</taxon>
        <taxon>Vibrio</taxon>
    </lineage>
</organism>
<evidence type="ECO:0000256" key="2">
    <source>
        <dbReference type="ARBA" id="ARBA00022729"/>
    </source>
</evidence>
<protein>
    <submittedName>
        <fullName evidence="7">Alginate lyase family protein</fullName>
    </submittedName>
</protein>
<evidence type="ECO:0000313" key="7">
    <source>
        <dbReference type="EMBL" id="MBA5762792.1"/>
    </source>
</evidence>
<reference evidence="7 8" key="1">
    <citation type="submission" date="2020-07" db="EMBL/GenBank/DDBJ databases">
        <title>Vibrio marinisediminis sp. nov., isolated from marine sediment.</title>
        <authorList>
            <person name="Ji X."/>
        </authorList>
    </citation>
    <scope>NUCLEOTIDE SEQUENCE [LARGE SCALE GENOMIC DNA]</scope>
    <source>
        <strain evidence="7 8">404</strain>
    </source>
</reference>
<dbReference type="Gene3D" id="1.50.10.100">
    <property type="entry name" value="Chondroitin AC/alginate lyase"/>
    <property type="match status" value="1"/>
</dbReference>
<sequence length="543" mass="62033">MLEKIKTLFNTVKYLRFEQVFFRFLYKFKKPNITTVNGINIDSCNWHWSYPASNEQSFFSNRHVCFLSLDGDVGAVNSWNDPSMEKLWLYNLHYFDDLNAIDFDKRQDIHIELMTRWIHENPPCIGNGWEPYPLSLRIVNWVKWLSKRECIDQIFLSSLIQQADALSQQLEYHILGNHLFANGKALTFIGCFLYGEESRKFLDIGLKILDREIPEQFLSDGAHFELSPMYHEIVLWDLLELIDLAETSQNTTLLKRLPYFKQIASRALNWLQNMVHPDGEIAFFNDSAIGIATSPTKIFEYAKSLGFECESEMSSLVTNKDSGYSRLKSGDNVLLFDHGNIGPDYLPGHAHADSLSFELSIGNQRLFVNSGTSLYGVGSERLRQRSTPAHNTVVIDDENSSEVWSGFRVARRARSKLLNNGKFCGGCFVEASHDGYLRLRGRVVHTRRIDVAADRIVIADKLEGSWVSARAHYHIHPDVEVNADGGYLNLVLPNGECFSVISSDKFIIDASTWHPKFGESIPNKKLIYTFSDAAHSLVLKRIK</sequence>
<feature type="domain" description="Heparinase II/III-like C-terminal" evidence="5">
    <location>
        <begin position="320"/>
        <end position="532"/>
    </location>
</feature>
<dbReference type="Gene3D" id="2.70.98.70">
    <property type="match status" value="1"/>
</dbReference>
<dbReference type="PANTHER" id="PTHR39210">
    <property type="entry name" value="HEPARIN-SULFATE LYASE"/>
    <property type="match status" value="1"/>
</dbReference>
<dbReference type="Pfam" id="PF07940">
    <property type="entry name" value="Hepar_II_III_C"/>
    <property type="match status" value="1"/>
</dbReference>
<dbReference type="Pfam" id="PF16889">
    <property type="entry name" value="Hepar_II_III_N"/>
    <property type="match status" value="1"/>
</dbReference>
<keyword evidence="4 7" id="KW-0456">Lyase</keyword>
<keyword evidence="2" id="KW-0732">Signal</keyword>
<proteinExistence type="predicted"/>
<keyword evidence="8" id="KW-1185">Reference proteome</keyword>
<comment type="caution">
    <text evidence="7">The sequence shown here is derived from an EMBL/GenBank/DDBJ whole genome shotgun (WGS) entry which is preliminary data.</text>
</comment>
<evidence type="ECO:0000259" key="6">
    <source>
        <dbReference type="Pfam" id="PF16889"/>
    </source>
</evidence>
<dbReference type="EMBL" id="JACFYF010000005">
    <property type="protein sequence ID" value="MBA5762792.1"/>
    <property type="molecule type" value="Genomic_DNA"/>
</dbReference>
<dbReference type="Proteomes" id="UP000571701">
    <property type="component" value="Unassembled WGS sequence"/>
</dbReference>
<comment type="subcellular location">
    <subcellularLocation>
        <location evidence="1">Periplasm</location>
    </subcellularLocation>
</comment>
<name>A0A7W2FRD7_9VIBR</name>
<evidence type="ECO:0000259" key="5">
    <source>
        <dbReference type="Pfam" id="PF07940"/>
    </source>
</evidence>
<accession>A0A7W2FRD7</accession>
<dbReference type="SUPFAM" id="SSF48230">
    <property type="entry name" value="Chondroitin AC/alginate lyase"/>
    <property type="match status" value="1"/>
</dbReference>
<evidence type="ECO:0000256" key="4">
    <source>
        <dbReference type="ARBA" id="ARBA00023239"/>
    </source>
</evidence>
<dbReference type="GO" id="GO:0042597">
    <property type="term" value="C:periplasmic space"/>
    <property type="evidence" value="ECO:0007669"/>
    <property type="project" value="UniProtKB-SubCell"/>
</dbReference>
<evidence type="ECO:0000313" key="8">
    <source>
        <dbReference type="Proteomes" id="UP000571701"/>
    </source>
</evidence>
<dbReference type="GO" id="GO:0016829">
    <property type="term" value="F:lyase activity"/>
    <property type="evidence" value="ECO:0007669"/>
    <property type="project" value="UniProtKB-KW"/>
</dbReference>
<dbReference type="InterPro" id="IPR008929">
    <property type="entry name" value="Chondroitin_lyas"/>
</dbReference>
<dbReference type="InterPro" id="IPR031680">
    <property type="entry name" value="Hepar_II_III_N"/>
</dbReference>